<name>A0ABN9Y9G7_9DINO</name>
<gene>
    <name evidence="2" type="ORF">PCOR1329_LOCUS83772</name>
</gene>
<feature type="non-terminal residue" evidence="2">
    <location>
        <position position="1"/>
    </location>
</feature>
<feature type="non-terminal residue" evidence="2">
    <location>
        <position position="116"/>
    </location>
</feature>
<dbReference type="EMBL" id="CAUYUJ010022173">
    <property type="protein sequence ID" value="CAK0909330.1"/>
    <property type="molecule type" value="Genomic_DNA"/>
</dbReference>
<feature type="region of interest" description="Disordered" evidence="1">
    <location>
        <begin position="1"/>
        <end position="116"/>
    </location>
</feature>
<feature type="compositionally biased region" description="Polar residues" evidence="1">
    <location>
        <begin position="101"/>
        <end position="116"/>
    </location>
</feature>
<dbReference type="Proteomes" id="UP001189429">
    <property type="component" value="Unassembled WGS sequence"/>
</dbReference>
<evidence type="ECO:0000313" key="2">
    <source>
        <dbReference type="EMBL" id="CAK0909330.1"/>
    </source>
</evidence>
<accession>A0ABN9Y9G7</accession>
<reference evidence="2" key="1">
    <citation type="submission" date="2023-10" db="EMBL/GenBank/DDBJ databases">
        <authorList>
            <person name="Chen Y."/>
            <person name="Shah S."/>
            <person name="Dougan E. K."/>
            <person name="Thang M."/>
            <person name="Chan C."/>
        </authorList>
    </citation>
    <scope>NUCLEOTIDE SEQUENCE [LARGE SCALE GENOMIC DNA]</scope>
</reference>
<feature type="compositionally biased region" description="Low complexity" evidence="1">
    <location>
        <begin position="63"/>
        <end position="82"/>
    </location>
</feature>
<comment type="caution">
    <text evidence="2">The sequence shown here is derived from an EMBL/GenBank/DDBJ whole genome shotgun (WGS) entry which is preliminary data.</text>
</comment>
<evidence type="ECO:0000313" key="3">
    <source>
        <dbReference type="Proteomes" id="UP001189429"/>
    </source>
</evidence>
<protein>
    <submittedName>
        <fullName evidence="2">Uncharacterized protein</fullName>
    </submittedName>
</protein>
<proteinExistence type="predicted"/>
<keyword evidence="3" id="KW-1185">Reference proteome</keyword>
<sequence>SRAAQPLDEEDEVQPPKRANICHGDQSHSFSSTADHRRGDRSSNNAENGGGSSARSGEKLQRTTAASSSTTSNTAAATSSPKSSKHSQQHHSDHWGKAHKTSNTTPAAHSTKTSTT</sequence>
<organism evidence="2 3">
    <name type="scientific">Prorocentrum cordatum</name>
    <dbReference type="NCBI Taxonomy" id="2364126"/>
    <lineage>
        <taxon>Eukaryota</taxon>
        <taxon>Sar</taxon>
        <taxon>Alveolata</taxon>
        <taxon>Dinophyceae</taxon>
        <taxon>Prorocentrales</taxon>
        <taxon>Prorocentraceae</taxon>
        <taxon>Prorocentrum</taxon>
    </lineage>
</organism>
<evidence type="ECO:0000256" key="1">
    <source>
        <dbReference type="SAM" id="MobiDB-lite"/>
    </source>
</evidence>